<dbReference type="Gene3D" id="1.25.40.10">
    <property type="entry name" value="Tetratricopeptide repeat domain"/>
    <property type="match status" value="1"/>
</dbReference>
<dbReference type="Proteomes" id="UP000236728">
    <property type="component" value="Unassembled WGS sequence"/>
</dbReference>
<accession>A0A1H6B633</accession>
<proteinExistence type="predicted"/>
<keyword evidence="2" id="KW-1185">Reference proteome</keyword>
<organism evidence="1 2">
    <name type="scientific">Bryocella elongata</name>
    <dbReference type="NCBI Taxonomy" id="863522"/>
    <lineage>
        <taxon>Bacteria</taxon>
        <taxon>Pseudomonadati</taxon>
        <taxon>Acidobacteriota</taxon>
        <taxon>Terriglobia</taxon>
        <taxon>Terriglobales</taxon>
        <taxon>Acidobacteriaceae</taxon>
        <taxon>Bryocella</taxon>
    </lineage>
</organism>
<dbReference type="Pfam" id="PF13424">
    <property type="entry name" value="TPR_12"/>
    <property type="match status" value="1"/>
</dbReference>
<dbReference type="RefSeq" id="WP_103934362.1">
    <property type="nucleotide sequence ID" value="NZ_FNVA01000006.1"/>
</dbReference>
<dbReference type="OrthoDB" id="581105at2"/>
<sequence>MSEAVEWTERGRLARRDGDDQEALRCYQQAAMLYEAVDDRTGLAHTLRHCSELQAKLGDGAGALESIARAYEIYEANEPAPLEMANTFRIGALAHEAAREPWKAEREWLNALQLYTEIGVQAGVDEATARLKRLGVG</sequence>
<protein>
    <submittedName>
        <fullName evidence="1">Tetratricopeptide repeat-containing protein</fullName>
    </submittedName>
</protein>
<dbReference type="InterPro" id="IPR011990">
    <property type="entry name" value="TPR-like_helical_dom_sf"/>
</dbReference>
<evidence type="ECO:0000313" key="1">
    <source>
        <dbReference type="EMBL" id="SEG55667.1"/>
    </source>
</evidence>
<dbReference type="AlphaFoldDB" id="A0A1H6B633"/>
<gene>
    <name evidence="1" type="ORF">SAMN05421819_3512</name>
</gene>
<reference evidence="1 2" key="1">
    <citation type="submission" date="2016-10" db="EMBL/GenBank/DDBJ databases">
        <authorList>
            <person name="de Groot N.N."/>
        </authorList>
    </citation>
    <scope>NUCLEOTIDE SEQUENCE [LARGE SCALE GENOMIC DNA]</scope>
    <source>
        <strain evidence="1 2">DSM 22489</strain>
    </source>
</reference>
<dbReference type="SUPFAM" id="SSF48452">
    <property type="entry name" value="TPR-like"/>
    <property type="match status" value="1"/>
</dbReference>
<evidence type="ECO:0000313" key="2">
    <source>
        <dbReference type="Proteomes" id="UP000236728"/>
    </source>
</evidence>
<dbReference type="EMBL" id="FNVA01000006">
    <property type="protein sequence ID" value="SEG55667.1"/>
    <property type="molecule type" value="Genomic_DNA"/>
</dbReference>
<name>A0A1H6B633_9BACT</name>